<feature type="signal peptide" evidence="1">
    <location>
        <begin position="1"/>
        <end position="20"/>
    </location>
</feature>
<dbReference type="KEGG" id="knv:Pan216_39500"/>
<protein>
    <submittedName>
        <fullName evidence="2">Uncharacterized protein</fullName>
    </submittedName>
</protein>
<organism evidence="2 3">
    <name type="scientific">Kolteria novifilia</name>
    <dbReference type="NCBI Taxonomy" id="2527975"/>
    <lineage>
        <taxon>Bacteria</taxon>
        <taxon>Pseudomonadati</taxon>
        <taxon>Planctomycetota</taxon>
        <taxon>Planctomycetia</taxon>
        <taxon>Kolteriales</taxon>
        <taxon>Kolteriaceae</taxon>
        <taxon>Kolteria</taxon>
    </lineage>
</organism>
<evidence type="ECO:0000256" key="1">
    <source>
        <dbReference type="SAM" id="SignalP"/>
    </source>
</evidence>
<dbReference type="EMBL" id="CP036279">
    <property type="protein sequence ID" value="QDU63075.1"/>
    <property type="molecule type" value="Genomic_DNA"/>
</dbReference>
<reference evidence="2 3" key="1">
    <citation type="submission" date="2019-02" db="EMBL/GenBank/DDBJ databases">
        <title>Deep-cultivation of Planctomycetes and their phenomic and genomic characterization uncovers novel biology.</title>
        <authorList>
            <person name="Wiegand S."/>
            <person name="Jogler M."/>
            <person name="Boedeker C."/>
            <person name="Pinto D."/>
            <person name="Vollmers J."/>
            <person name="Rivas-Marin E."/>
            <person name="Kohn T."/>
            <person name="Peeters S.H."/>
            <person name="Heuer A."/>
            <person name="Rast P."/>
            <person name="Oberbeckmann S."/>
            <person name="Bunk B."/>
            <person name="Jeske O."/>
            <person name="Meyerdierks A."/>
            <person name="Storesund J.E."/>
            <person name="Kallscheuer N."/>
            <person name="Luecker S."/>
            <person name="Lage O.M."/>
            <person name="Pohl T."/>
            <person name="Merkel B.J."/>
            <person name="Hornburger P."/>
            <person name="Mueller R.-W."/>
            <person name="Bruemmer F."/>
            <person name="Labrenz M."/>
            <person name="Spormann A.M."/>
            <person name="Op den Camp H."/>
            <person name="Overmann J."/>
            <person name="Amann R."/>
            <person name="Jetten M.S.M."/>
            <person name="Mascher T."/>
            <person name="Medema M.H."/>
            <person name="Devos D.P."/>
            <person name="Kaster A.-K."/>
            <person name="Ovreas L."/>
            <person name="Rohde M."/>
            <person name="Galperin M.Y."/>
            <person name="Jogler C."/>
        </authorList>
    </citation>
    <scope>NUCLEOTIDE SEQUENCE [LARGE SCALE GENOMIC DNA]</scope>
    <source>
        <strain evidence="2 3">Pan216</strain>
    </source>
</reference>
<keyword evidence="3" id="KW-1185">Reference proteome</keyword>
<sequence precursor="true">MRLLYSCALLCFVGVGVSLAGPKAEDKPDLAAMQKAFQEKLSGATLVGHYTMEGPGGEVKKSAAPEKYTITKVDRGEGDRFIFIARIQYGDKDIAVPLTLRVLWAGNTPVITLDELNVPGLGTYSARVMIFEDRYAGVWSHGDVGGSLWGKIEKADK</sequence>
<name>A0A518B7X5_9BACT</name>
<keyword evidence="1" id="KW-0732">Signal</keyword>
<evidence type="ECO:0000313" key="2">
    <source>
        <dbReference type="EMBL" id="QDU63075.1"/>
    </source>
</evidence>
<evidence type="ECO:0000313" key="3">
    <source>
        <dbReference type="Proteomes" id="UP000317093"/>
    </source>
</evidence>
<gene>
    <name evidence="2" type="ORF">Pan216_39500</name>
</gene>
<proteinExistence type="predicted"/>
<accession>A0A518B7X5</accession>
<dbReference type="RefSeq" id="WP_419192714.1">
    <property type="nucleotide sequence ID" value="NZ_CP036279.1"/>
</dbReference>
<dbReference type="AlphaFoldDB" id="A0A518B7X5"/>
<feature type="chain" id="PRO_5022023175" evidence="1">
    <location>
        <begin position="21"/>
        <end position="157"/>
    </location>
</feature>
<dbReference type="Proteomes" id="UP000317093">
    <property type="component" value="Chromosome"/>
</dbReference>